<organism evidence="2 3">
    <name type="scientific">Daphnia sinensis</name>
    <dbReference type="NCBI Taxonomy" id="1820382"/>
    <lineage>
        <taxon>Eukaryota</taxon>
        <taxon>Metazoa</taxon>
        <taxon>Ecdysozoa</taxon>
        <taxon>Arthropoda</taxon>
        <taxon>Crustacea</taxon>
        <taxon>Branchiopoda</taxon>
        <taxon>Diplostraca</taxon>
        <taxon>Cladocera</taxon>
        <taxon>Anomopoda</taxon>
        <taxon>Daphniidae</taxon>
        <taxon>Daphnia</taxon>
        <taxon>Daphnia similis group</taxon>
    </lineage>
</organism>
<dbReference type="PANTHER" id="PTHR33223:SF6">
    <property type="entry name" value="CCHC-TYPE DOMAIN-CONTAINING PROTEIN"/>
    <property type="match status" value="1"/>
</dbReference>
<dbReference type="PANTHER" id="PTHR33223">
    <property type="entry name" value="CCHC-TYPE DOMAIN-CONTAINING PROTEIN"/>
    <property type="match status" value="1"/>
</dbReference>
<protein>
    <submittedName>
        <fullName evidence="2">Uncharacterized protein</fullName>
    </submittedName>
</protein>
<evidence type="ECO:0000313" key="1">
    <source>
        <dbReference type="EMBL" id="KAI9551038.1"/>
    </source>
</evidence>
<evidence type="ECO:0000313" key="2">
    <source>
        <dbReference type="EMBL" id="KAI9560529.1"/>
    </source>
</evidence>
<dbReference type="EMBL" id="WJBH02000055">
    <property type="protein sequence ID" value="KAI9551038.1"/>
    <property type="molecule type" value="Genomic_DNA"/>
</dbReference>
<evidence type="ECO:0000313" key="3">
    <source>
        <dbReference type="Proteomes" id="UP000820818"/>
    </source>
</evidence>
<gene>
    <name evidence="1" type="ORF">GHT06_006057</name>
    <name evidence="2" type="ORF">GHT06_011464</name>
</gene>
<dbReference type="EMBL" id="WJBH02000003">
    <property type="protein sequence ID" value="KAI9560529.1"/>
    <property type="molecule type" value="Genomic_DNA"/>
</dbReference>
<sequence>MAYSLPLTGADTVGDLDNFQNNQHVISRLQLLSSFNCSPITRFDTWLESFESIVDGSRWSEDKTIQMLRAKLTYRAFSVIQSICKTYPHNYVTIREAPLDHFHGMRIRKLGEKIVDYALRLQEIFKRAYPVGNTERSFAVILKQKFIDGLDSKLQSKEKYKDFRTFNDLVAATRVYTLRLES</sequence>
<comment type="caution">
    <text evidence="2">The sequence shown here is derived from an EMBL/GenBank/DDBJ whole genome shotgun (WGS) entry which is preliminary data.</text>
</comment>
<keyword evidence="3" id="KW-1185">Reference proteome</keyword>
<reference evidence="2 3" key="1">
    <citation type="submission" date="2022-05" db="EMBL/GenBank/DDBJ databases">
        <title>A multi-omics perspective on studying reproductive biology in Daphnia sinensis.</title>
        <authorList>
            <person name="Jia J."/>
        </authorList>
    </citation>
    <scope>NUCLEOTIDE SEQUENCE [LARGE SCALE GENOMIC DNA]</scope>
    <source>
        <strain evidence="2 3">WSL</strain>
    </source>
</reference>
<accession>A0AAD5KVU9</accession>
<dbReference type="Proteomes" id="UP000820818">
    <property type="component" value="Linkage Group LG3"/>
</dbReference>
<proteinExistence type="predicted"/>
<name>A0AAD5KVU9_9CRUS</name>
<dbReference type="AlphaFoldDB" id="A0AAD5KVU9"/>